<organism evidence="2 3">
    <name type="scientific">Gryllotalpicola reticulitermitis</name>
    <dbReference type="NCBI Taxonomy" id="1184153"/>
    <lineage>
        <taxon>Bacteria</taxon>
        <taxon>Bacillati</taxon>
        <taxon>Actinomycetota</taxon>
        <taxon>Actinomycetes</taxon>
        <taxon>Micrococcales</taxon>
        <taxon>Microbacteriaceae</taxon>
        <taxon>Gryllotalpicola</taxon>
    </lineage>
</organism>
<dbReference type="Proteomes" id="UP001595900">
    <property type="component" value="Unassembled WGS sequence"/>
</dbReference>
<evidence type="ECO:0000313" key="2">
    <source>
        <dbReference type="EMBL" id="MFC4243269.1"/>
    </source>
</evidence>
<reference evidence="3" key="1">
    <citation type="journal article" date="2019" name="Int. J. Syst. Evol. Microbiol.">
        <title>The Global Catalogue of Microorganisms (GCM) 10K type strain sequencing project: providing services to taxonomists for standard genome sequencing and annotation.</title>
        <authorList>
            <consortium name="The Broad Institute Genomics Platform"/>
            <consortium name="The Broad Institute Genome Sequencing Center for Infectious Disease"/>
            <person name="Wu L."/>
            <person name="Ma J."/>
        </authorList>
    </citation>
    <scope>NUCLEOTIDE SEQUENCE [LARGE SCALE GENOMIC DNA]</scope>
    <source>
        <strain evidence="3">CGMCC 1.10363</strain>
    </source>
</reference>
<accession>A0ABV8Q7D0</accession>
<dbReference type="EMBL" id="JBHSCN010000005">
    <property type="protein sequence ID" value="MFC4243269.1"/>
    <property type="molecule type" value="Genomic_DNA"/>
</dbReference>
<gene>
    <name evidence="2" type="ORF">ACFOYW_07770</name>
</gene>
<protein>
    <submittedName>
        <fullName evidence="2">NAD-dependent epimerase/dehydratase family protein</fullName>
    </submittedName>
</protein>
<dbReference type="Pfam" id="PF01370">
    <property type="entry name" value="Epimerase"/>
    <property type="match status" value="1"/>
</dbReference>
<evidence type="ECO:0000259" key="1">
    <source>
        <dbReference type="Pfam" id="PF01370"/>
    </source>
</evidence>
<dbReference type="SUPFAM" id="SSF51735">
    <property type="entry name" value="NAD(P)-binding Rossmann-fold domains"/>
    <property type="match status" value="1"/>
</dbReference>
<sequence length="321" mass="34136">MRVVVIGATGHVGGYLVPRLVAAGHEVVALSRGGRPHYRDDPAWERVSVVTVDREAEDAAGTFGERVAALSPDVVVDMVCFTPESAAQLVDAIRGTARLLVMCSTIWVHGALTALPVQEDEDLAPWGDYGIGKLAIERLLAQESDSPGGLPSLSLRPGHISGPGWPIINPAGNLDPAVWHKLATGEPLVLPGFGLGVLHHVHADDVAQAFELAVARGVERPLLAGRSYHVTSARAVTLRGFAEAAAAWFGQAAQLEFAPWNEFVASTTPEFAATTEAHISRSHAVSIDRARADLGYAPRYTSLEATHEALDWLIADGRVPQ</sequence>
<feature type="domain" description="NAD-dependent epimerase/dehydratase" evidence="1">
    <location>
        <begin position="3"/>
        <end position="216"/>
    </location>
</feature>
<comment type="caution">
    <text evidence="2">The sequence shown here is derived from an EMBL/GenBank/DDBJ whole genome shotgun (WGS) entry which is preliminary data.</text>
</comment>
<evidence type="ECO:0000313" key="3">
    <source>
        <dbReference type="Proteomes" id="UP001595900"/>
    </source>
</evidence>
<dbReference type="RefSeq" id="WP_390228280.1">
    <property type="nucleotide sequence ID" value="NZ_JBHSCN010000005.1"/>
</dbReference>
<name>A0ABV8Q7D0_9MICO</name>
<dbReference type="InterPro" id="IPR001509">
    <property type="entry name" value="Epimerase_deHydtase"/>
</dbReference>
<keyword evidence="3" id="KW-1185">Reference proteome</keyword>
<proteinExistence type="predicted"/>
<dbReference type="InterPro" id="IPR050177">
    <property type="entry name" value="Lipid_A_modif_metabolic_enz"/>
</dbReference>
<dbReference type="Gene3D" id="3.40.50.720">
    <property type="entry name" value="NAD(P)-binding Rossmann-like Domain"/>
    <property type="match status" value="1"/>
</dbReference>
<dbReference type="InterPro" id="IPR036291">
    <property type="entry name" value="NAD(P)-bd_dom_sf"/>
</dbReference>
<dbReference type="PANTHER" id="PTHR43245">
    <property type="entry name" value="BIFUNCTIONAL POLYMYXIN RESISTANCE PROTEIN ARNA"/>
    <property type="match status" value="1"/>
</dbReference>